<organism evidence="4">
    <name type="scientific">Enterobius vermicularis</name>
    <name type="common">Human pinworm</name>
    <dbReference type="NCBI Taxonomy" id="51028"/>
    <lineage>
        <taxon>Eukaryota</taxon>
        <taxon>Metazoa</taxon>
        <taxon>Ecdysozoa</taxon>
        <taxon>Nematoda</taxon>
        <taxon>Chromadorea</taxon>
        <taxon>Rhabditida</taxon>
        <taxon>Spirurina</taxon>
        <taxon>Oxyuridomorpha</taxon>
        <taxon>Oxyuroidea</taxon>
        <taxon>Oxyuridae</taxon>
        <taxon>Enterobius</taxon>
    </lineage>
</organism>
<accession>A0A0N4VNJ3</accession>
<evidence type="ECO:0000313" key="4">
    <source>
        <dbReference type="WBParaSite" id="EVEC_0001255601-mRNA-1"/>
    </source>
</evidence>
<dbReference type="WBParaSite" id="EVEC_0001255601-mRNA-1">
    <property type="protein sequence ID" value="EVEC_0001255601-mRNA-1"/>
    <property type="gene ID" value="EVEC_0001255601"/>
</dbReference>
<reference evidence="2 3" key="2">
    <citation type="submission" date="2018-10" db="EMBL/GenBank/DDBJ databases">
        <authorList>
            <consortium name="Pathogen Informatics"/>
        </authorList>
    </citation>
    <scope>NUCLEOTIDE SEQUENCE [LARGE SCALE GENOMIC DNA]</scope>
</reference>
<gene>
    <name evidence="2" type="ORF">EVEC_LOCUS11739</name>
</gene>
<dbReference type="EMBL" id="UXUI01012609">
    <property type="protein sequence ID" value="VDD96988.1"/>
    <property type="molecule type" value="Genomic_DNA"/>
</dbReference>
<dbReference type="AlphaFoldDB" id="A0A0N4VNJ3"/>
<proteinExistence type="predicted"/>
<dbReference type="PANTHER" id="PTHR37433">
    <property type="entry name" value="PROTEIN CBG25136-RELATED"/>
    <property type="match status" value="1"/>
</dbReference>
<protein>
    <submittedName>
        <fullName evidence="4">Activin_recp domain-containing protein</fullName>
    </submittedName>
</protein>
<evidence type="ECO:0000313" key="3">
    <source>
        <dbReference type="Proteomes" id="UP000274131"/>
    </source>
</evidence>
<dbReference type="InterPro" id="IPR056039">
    <property type="entry name" value="DUF7622"/>
</dbReference>
<sequence>MNLSDVKMGCRQNKAGATMCLCRDFHECNDIAWREKLEQMVAINLPNLECYRSDETDENRLEKCEANYCFYEESMDEGDDGNSTVTKFSSCGEPSEYLFDIDLFPSWATPAMFPGECSIVETEAGHPLLRCMCNEDGCNDKPLYSVTRGNVKCVVYDSSLESAEGECTGHFCFIQQTYPPFFEHRVAKGCLSVSESNHNFKFEKGYQNIMGLEQWLCEEDFCNVDVDSARRSAGVSAAIDNRLTTGQRLQLAVLLFCCIVRIF</sequence>
<dbReference type="Pfam" id="PF24602">
    <property type="entry name" value="DUF7622"/>
    <property type="match status" value="1"/>
</dbReference>
<evidence type="ECO:0000313" key="2">
    <source>
        <dbReference type="EMBL" id="VDD96988.1"/>
    </source>
</evidence>
<keyword evidence="3" id="KW-1185">Reference proteome</keyword>
<dbReference type="Proteomes" id="UP000274131">
    <property type="component" value="Unassembled WGS sequence"/>
</dbReference>
<reference evidence="4" key="1">
    <citation type="submission" date="2017-02" db="UniProtKB">
        <authorList>
            <consortium name="WormBaseParasite"/>
        </authorList>
    </citation>
    <scope>IDENTIFICATION</scope>
</reference>
<dbReference type="STRING" id="51028.A0A0N4VNJ3"/>
<evidence type="ECO:0000259" key="1">
    <source>
        <dbReference type="Pfam" id="PF24602"/>
    </source>
</evidence>
<name>A0A0N4VNJ3_ENTVE</name>
<feature type="domain" description="DUF7622" evidence="1">
    <location>
        <begin position="147"/>
        <end position="226"/>
    </location>
</feature>
<dbReference type="OrthoDB" id="5817149at2759"/>